<evidence type="ECO:0000313" key="4">
    <source>
        <dbReference type="EMBL" id="RHN64387.1"/>
    </source>
</evidence>
<organism evidence="4 5">
    <name type="scientific">Medicago truncatula</name>
    <name type="common">Barrel medic</name>
    <name type="synonym">Medicago tribuloides</name>
    <dbReference type="NCBI Taxonomy" id="3880"/>
    <lineage>
        <taxon>Eukaryota</taxon>
        <taxon>Viridiplantae</taxon>
        <taxon>Streptophyta</taxon>
        <taxon>Embryophyta</taxon>
        <taxon>Tracheophyta</taxon>
        <taxon>Spermatophyta</taxon>
        <taxon>Magnoliopsida</taxon>
        <taxon>eudicotyledons</taxon>
        <taxon>Gunneridae</taxon>
        <taxon>Pentapetalae</taxon>
        <taxon>rosids</taxon>
        <taxon>fabids</taxon>
        <taxon>Fabales</taxon>
        <taxon>Fabaceae</taxon>
        <taxon>Papilionoideae</taxon>
        <taxon>50 kb inversion clade</taxon>
        <taxon>NPAAA clade</taxon>
        <taxon>Hologalegina</taxon>
        <taxon>IRL clade</taxon>
        <taxon>Trifolieae</taxon>
        <taxon>Medicago</taxon>
    </lineage>
</organism>
<dbReference type="EMBL" id="PSQE01000004">
    <property type="protein sequence ID" value="RHN64387.1"/>
    <property type="molecule type" value="Genomic_DNA"/>
</dbReference>
<dbReference type="PRINTS" id="PR00686">
    <property type="entry name" value="TIFACTORIID"/>
</dbReference>
<keyword evidence="3" id="KW-0804">Transcription</keyword>
<protein>
    <submittedName>
        <fullName evidence="4">Putative TATA-box binding protein</fullName>
    </submittedName>
</protein>
<dbReference type="Gramene" id="rna27203">
    <property type="protein sequence ID" value="RHN64387.1"/>
    <property type="gene ID" value="gene27203"/>
</dbReference>
<dbReference type="SUPFAM" id="SSF55945">
    <property type="entry name" value="TATA-box binding protein-like"/>
    <property type="match status" value="1"/>
</dbReference>
<comment type="similarity">
    <text evidence="1">Belongs to the TBP family.</text>
</comment>
<dbReference type="PANTHER" id="PTHR10126">
    <property type="entry name" value="TATA-BOX BINDING PROTEIN"/>
    <property type="match status" value="1"/>
</dbReference>
<dbReference type="Gene3D" id="3.30.310.10">
    <property type="entry name" value="TATA-Binding Protein"/>
    <property type="match status" value="1"/>
</dbReference>
<name>A0A396IN89_MEDTR</name>
<dbReference type="Proteomes" id="UP000265566">
    <property type="component" value="Chromosome 4"/>
</dbReference>
<evidence type="ECO:0000256" key="3">
    <source>
        <dbReference type="ARBA" id="ARBA00023163"/>
    </source>
</evidence>
<evidence type="ECO:0000313" key="5">
    <source>
        <dbReference type="Proteomes" id="UP000265566"/>
    </source>
</evidence>
<dbReference type="AlphaFoldDB" id="A0A396IN89"/>
<dbReference type="GO" id="GO:0003677">
    <property type="term" value="F:DNA binding"/>
    <property type="evidence" value="ECO:0007669"/>
    <property type="project" value="UniProtKB-KW"/>
</dbReference>
<dbReference type="InterPro" id="IPR012295">
    <property type="entry name" value="TBP_dom_sf"/>
</dbReference>
<comment type="caution">
    <text evidence="4">The sequence shown here is derived from an EMBL/GenBank/DDBJ whole genome shotgun (WGS) entry which is preliminary data.</text>
</comment>
<reference evidence="5" key="1">
    <citation type="journal article" date="2018" name="Nat. Plants">
        <title>Whole-genome landscape of Medicago truncatula symbiotic genes.</title>
        <authorList>
            <person name="Pecrix Y."/>
            <person name="Staton S.E."/>
            <person name="Sallet E."/>
            <person name="Lelandais-Briere C."/>
            <person name="Moreau S."/>
            <person name="Carrere S."/>
            <person name="Blein T."/>
            <person name="Jardinaud M.F."/>
            <person name="Latrasse D."/>
            <person name="Zouine M."/>
            <person name="Zahm M."/>
            <person name="Kreplak J."/>
            <person name="Mayjonade B."/>
            <person name="Satge C."/>
            <person name="Perez M."/>
            <person name="Cauet S."/>
            <person name="Marande W."/>
            <person name="Chantry-Darmon C."/>
            <person name="Lopez-Roques C."/>
            <person name="Bouchez O."/>
            <person name="Berard A."/>
            <person name="Debelle F."/>
            <person name="Munos S."/>
            <person name="Bendahmane A."/>
            <person name="Berges H."/>
            <person name="Niebel A."/>
            <person name="Buitink J."/>
            <person name="Frugier F."/>
            <person name="Benhamed M."/>
            <person name="Crespi M."/>
            <person name="Gouzy J."/>
            <person name="Gamas P."/>
        </authorList>
    </citation>
    <scope>NUCLEOTIDE SEQUENCE [LARGE SCALE GENOMIC DNA]</scope>
    <source>
        <strain evidence="5">cv. Jemalong A17</strain>
    </source>
</reference>
<gene>
    <name evidence="4" type="ORF">MtrunA17_Chr4g0068591</name>
</gene>
<dbReference type="Pfam" id="PF00352">
    <property type="entry name" value="TBP"/>
    <property type="match status" value="1"/>
</dbReference>
<evidence type="ECO:0000256" key="2">
    <source>
        <dbReference type="ARBA" id="ARBA00023125"/>
    </source>
</evidence>
<dbReference type="GO" id="GO:0006352">
    <property type="term" value="P:DNA-templated transcription initiation"/>
    <property type="evidence" value="ECO:0007669"/>
    <property type="project" value="InterPro"/>
</dbReference>
<keyword evidence="2" id="KW-0238">DNA-binding</keyword>
<sequence length="54" mass="6053">MCKLDLEAIALQSRSAVYKPKHFPFLIMKIRKPKATALIYSSGKMVCSFVAIAH</sequence>
<proteinExistence type="inferred from homology"/>
<evidence type="ECO:0000256" key="1">
    <source>
        <dbReference type="ARBA" id="ARBA00005560"/>
    </source>
</evidence>
<dbReference type="InterPro" id="IPR000814">
    <property type="entry name" value="TBP"/>
</dbReference>
<accession>A0A396IN89</accession>